<feature type="domain" description="C2H2-type" evidence="9">
    <location>
        <begin position="157"/>
        <end position="186"/>
    </location>
</feature>
<evidence type="ECO:0000256" key="6">
    <source>
        <dbReference type="ARBA" id="ARBA00023163"/>
    </source>
</evidence>
<evidence type="ECO:0000256" key="1">
    <source>
        <dbReference type="ARBA" id="ARBA00004123"/>
    </source>
</evidence>
<reference evidence="10" key="1">
    <citation type="journal article" date="2020" name="Stud. Mycol.">
        <title>101 Dothideomycetes genomes: a test case for predicting lifestyles and emergence of pathogens.</title>
        <authorList>
            <person name="Haridas S."/>
            <person name="Albert R."/>
            <person name="Binder M."/>
            <person name="Bloem J."/>
            <person name="Labutti K."/>
            <person name="Salamov A."/>
            <person name="Andreopoulos B."/>
            <person name="Baker S."/>
            <person name="Barry K."/>
            <person name="Bills G."/>
            <person name="Bluhm B."/>
            <person name="Cannon C."/>
            <person name="Castanera R."/>
            <person name="Culley D."/>
            <person name="Daum C."/>
            <person name="Ezra D."/>
            <person name="Gonzalez J."/>
            <person name="Henrissat B."/>
            <person name="Kuo A."/>
            <person name="Liang C."/>
            <person name="Lipzen A."/>
            <person name="Lutzoni F."/>
            <person name="Magnuson J."/>
            <person name="Mondo S."/>
            <person name="Nolan M."/>
            <person name="Ohm R."/>
            <person name="Pangilinan J."/>
            <person name="Park H.-J."/>
            <person name="Ramirez L."/>
            <person name="Alfaro M."/>
            <person name="Sun H."/>
            <person name="Tritt A."/>
            <person name="Yoshinaga Y."/>
            <person name="Zwiers L.-H."/>
            <person name="Turgeon B."/>
            <person name="Goodwin S."/>
            <person name="Spatafora J."/>
            <person name="Crous P."/>
            <person name="Grigoriev I."/>
        </authorList>
    </citation>
    <scope>NUCLEOTIDE SEQUENCE</scope>
    <source>
        <strain evidence="10">CBS 125425</strain>
    </source>
</reference>
<dbReference type="SMART" id="SM00355">
    <property type="entry name" value="ZnF_C2H2"/>
    <property type="match status" value="7"/>
</dbReference>
<dbReference type="Pfam" id="PF00096">
    <property type="entry name" value="zf-C2H2"/>
    <property type="match status" value="1"/>
</dbReference>
<accession>A0A9P4QWQ2</accession>
<dbReference type="GO" id="GO:0005634">
    <property type="term" value="C:nucleus"/>
    <property type="evidence" value="ECO:0007669"/>
    <property type="project" value="UniProtKB-SubCell"/>
</dbReference>
<evidence type="ECO:0000256" key="4">
    <source>
        <dbReference type="ARBA" id="ARBA00022833"/>
    </source>
</evidence>
<keyword evidence="3 8" id="KW-0863">Zinc-finger</keyword>
<name>A0A9P4QWQ2_9PLEO</name>
<dbReference type="Gene3D" id="3.30.160.60">
    <property type="entry name" value="Classic Zinc Finger"/>
    <property type="match status" value="2"/>
</dbReference>
<evidence type="ECO:0000259" key="9">
    <source>
        <dbReference type="PROSITE" id="PS50157"/>
    </source>
</evidence>
<gene>
    <name evidence="10" type="ORF">EJ04DRAFT_467658</name>
</gene>
<evidence type="ECO:0000256" key="3">
    <source>
        <dbReference type="ARBA" id="ARBA00022771"/>
    </source>
</evidence>
<dbReference type="AlphaFoldDB" id="A0A9P4QWQ2"/>
<keyword evidence="11" id="KW-1185">Reference proteome</keyword>
<evidence type="ECO:0000256" key="8">
    <source>
        <dbReference type="PROSITE-ProRule" id="PRU00042"/>
    </source>
</evidence>
<keyword evidence="7" id="KW-0539">Nucleus</keyword>
<dbReference type="PANTHER" id="PTHR46179">
    <property type="entry name" value="ZINC FINGER PROTEIN"/>
    <property type="match status" value="1"/>
</dbReference>
<evidence type="ECO:0000313" key="10">
    <source>
        <dbReference type="EMBL" id="KAF2733865.1"/>
    </source>
</evidence>
<organism evidence="10 11">
    <name type="scientific">Polyplosphaeria fusca</name>
    <dbReference type="NCBI Taxonomy" id="682080"/>
    <lineage>
        <taxon>Eukaryota</taxon>
        <taxon>Fungi</taxon>
        <taxon>Dikarya</taxon>
        <taxon>Ascomycota</taxon>
        <taxon>Pezizomycotina</taxon>
        <taxon>Dothideomycetes</taxon>
        <taxon>Pleosporomycetidae</taxon>
        <taxon>Pleosporales</taxon>
        <taxon>Tetraplosphaeriaceae</taxon>
        <taxon>Polyplosphaeria</taxon>
    </lineage>
</organism>
<dbReference type="InterPro" id="IPR036236">
    <property type="entry name" value="Znf_C2H2_sf"/>
</dbReference>
<evidence type="ECO:0000256" key="7">
    <source>
        <dbReference type="ARBA" id="ARBA00023242"/>
    </source>
</evidence>
<evidence type="ECO:0000256" key="5">
    <source>
        <dbReference type="ARBA" id="ARBA00023015"/>
    </source>
</evidence>
<evidence type="ECO:0000313" key="11">
    <source>
        <dbReference type="Proteomes" id="UP000799444"/>
    </source>
</evidence>
<keyword evidence="5" id="KW-0805">Transcription regulation</keyword>
<dbReference type="PROSITE" id="PS00028">
    <property type="entry name" value="ZINC_FINGER_C2H2_1"/>
    <property type="match status" value="2"/>
</dbReference>
<evidence type="ECO:0000256" key="2">
    <source>
        <dbReference type="ARBA" id="ARBA00022723"/>
    </source>
</evidence>
<dbReference type="Proteomes" id="UP000799444">
    <property type="component" value="Unassembled WGS sequence"/>
</dbReference>
<dbReference type="SUPFAM" id="SSF57667">
    <property type="entry name" value="beta-beta-alpha zinc fingers"/>
    <property type="match status" value="1"/>
</dbReference>
<sequence>MTIAPPSLEWTYQPAIDAVPEQIIDTQPTDVDLNESLARFKGSDPDANVEESLTSSVLPIRDPLGTTASSQPTDCCVCGVSYASHEELVQHARNLRHKTIQCQFQPCDFLHVPRSLLYFDHLRSVHPHSYSCSECKKAFTTQWDMGDHATETGHAALACSHPGCGKSFSRLDTFTRHKNVHRDGAKRFPCDFCKTHRGKNGFKRKDHLTQHLRGYHNHHTGKKERTGCRPLFARCCPHKDCAKYRAIFVWTNLPFKGKDEYTKHMKEVHRESDFPCPEPGCDRIGEKGYFVKANLRNHLVKKHDKDPMTLRIEAGPPVDSFVTLIRS</sequence>
<comment type="subcellular location">
    <subcellularLocation>
        <location evidence="1">Nucleus</location>
    </subcellularLocation>
</comment>
<proteinExistence type="predicted"/>
<dbReference type="InterPro" id="IPR051061">
    <property type="entry name" value="Zinc_finger_trans_reg"/>
</dbReference>
<dbReference type="GO" id="GO:0006357">
    <property type="term" value="P:regulation of transcription by RNA polymerase II"/>
    <property type="evidence" value="ECO:0007669"/>
    <property type="project" value="TreeGrafter"/>
</dbReference>
<dbReference type="PROSITE" id="PS50157">
    <property type="entry name" value="ZINC_FINGER_C2H2_2"/>
    <property type="match status" value="2"/>
</dbReference>
<keyword evidence="6" id="KW-0804">Transcription</keyword>
<dbReference type="GO" id="GO:0008270">
    <property type="term" value="F:zinc ion binding"/>
    <property type="evidence" value="ECO:0007669"/>
    <property type="project" value="UniProtKB-KW"/>
</dbReference>
<dbReference type="OrthoDB" id="2687452at2759"/>
<protein>
    <recommendedName>
        <fullName evidence="9">C2H2-type domain-containing protein</fullName>
    </recommendedName>
</protein>
<dbReference type="PANTHER" id="PTHR46179:SF13">
    <property type="entry name" value="C2H2-TYPE DOMAIN-CONTAINING PROTEIN"/>
    <property type="match status" value="1"/>
</dbReference>
<comment type="caution">
    <text evidence="10">The sequence shown here is derived from an EMBL/GenBank/DDBJ whole genome shotgun (WGS) entry which is preliminary data.</text>
</comment>
<keyword evidence="4" id="KW-0862">Zinc</keyword>
<dbReference type="EMBL" id="ML996155">
    <property type="protein sequence ID" value="KAF2733865.1"/>
    <property type="molecule type" value="Genomic_DNA"/>
</dbReference>
<feature type="domain" description="C2H2-type" evidence="9">
    <location>
        <begin position="130"/>
        <end position="155"/>
    </location>
</feature>
<dbReference type="InterPro" id="IPR013087">
    <property type="entry name" value="Znf_C2H2_type"/>
</dbReference>
<keyword evidence="2" id="KW-0479">Metal-binding</keyword>